<evidence type="ECO:0000313" key="2">
    <source>
        <dbReference type="EMBL" id="NJQ07641.1"/>
    </source>
</evidence>
<feature type="non-terminal residue" evidence="2">
    <location>
        <position position="94"/>
    </location>
</feature>
<name>A0A7X6D3R5_9ACTN</name>
<sequence>MRSEDVLFTGGPLDGRRLPVLVGMTGRPPKVYRVPVPDEDGSTATVLVYRLRASRTNRLGLPGGWHYAFDPSGRPPEGPRWPWSRPRTAPADAG</sequence>
<keyword evidence="3" id="KW-1185">Reference proteome</keyword>
<protein>
    <submittedName>
        <fullName evidence="2">Uncharacterized protein</fullName>
    </submittedName>
</protein>
<reference evidence="2 3" key="1">
    <citation type="submission" date="2020-03" db="EMBL/GenBank/DDBJ databases">
        <title>Draft genome of Streptomyces sp. ventii, isolated from the Axial Seamount in the Pacific Ocean, and resequencing of the two type strains Streptomyces lonarensis strain NCL 716 and Streptomyces bohaiensis strain 11A07.</title>
        <authorList>
            <person name="Loughran R.M."/>
            <person name="Pfannmuller K.M."/>
            <person name="Wasson B.J."/>
            <person name="Deadmond M.C."/>
            <person name="Paddock B.E."/>
            <person name="Koyack M.J."/>
            <person name="Gallegos D.A."/>
            <person name="Mitchell E.A."/>
            <person name="Ushijima B."/>
            <person name="Saw J.H."/>
            <person name="Mcphail K.L."/>
            <person name="Videau P."/>
        </authorList>
    </citation>
    <scope>NUCLEOTIDE SEQUENCE [LARGE SCALE GENOMIC DNA]</scope>
    <source>
        <strain evidence="2 3">NCL716</strain>
    </source>
</reference>
<accession>A0A7X6D3R5</accession>
<comment type="caution">
    <text evidence="2">The sequence shown here is derived from an EMBL/GenBank/DDBJ whole genome shotgun (WGS) entry which is preliminary data.</text>
</comment>
<dbReference type="EMBL" id="JAAVJD010000181">
    <property type="protein sequence ID" value="NJQ07641.1"/>
    <property type="molecule type" value="Genomic_DNA"/>
</dbReference>
<feature type="region of interest" description="Disordered" evidence="1">
    <location>
        <begin position="69"/>
        <end position="94"/>
    </location>
</feature>
<dbReference type="RefSeq" id="WP_167972830.1">
    <property type="nucleotide sequence ID" value="NZ_JAAVJD010000181.1"/>
</dbReference>
<evidence type="ECO:0000256" key="1">
    <source>
        <dbReference type="SAM" id="MobiDB-lite"/>
    </source>
</evidence>
<dbReference type="AlphaFoldDB" id="A0A7X6D3R5"/>
<evidence type="ECO:0000313" key="3">
    <source>
        <dbReference type="Proteomes" id="UP000578686"/>
    </source>
</evidence>
<organism evidence="2 3">
    <name type="scientific">Streptomyces lonarensis</name>
    <dbReference type="NCBI Taxonomy" id="700599"/>
    <lineage>
        <taxon>Bacteria</taxon>
        <taxon>Bacillati</taxon>
        <taxon>Actinomycetota</taxon>
        <taxon>Actinomycetes</taxon>
        <taxon>Kitasatosporales</taxon>
        <taxon>Streptomycetaceae</taxon>
        <taxon>Streptomyces</taxon>
    </lineage>
</organism>
<dbReference type="Proteomes" id="UP000578686">
    <property type="component" value="Unassembled WGS sequence"/>
</dbReference>
<proteinExistence type="predicted"/>
<gene>
    <name evidence="2" type="ORF">HCN56_19160</name>
</gene>